<proteinExistence type="inferred from homology"/>
<dbReference type="SUPFAM" id="SSF52058">
    <property type="entry name" value="L domain-like"/>
    <property type="match status" value="1"/>
</dbReference>
<dbReference type="Pfam" id="PF23598">
    <property type="entry name" value="LRR_14"/>
    <property type="match status" value="1"/>
</dbReference>
<protein>
    <recommendedName>
        <fullName evidence="9">Disease resistance protein RPM1</fullName>
    </recommendedName>
</protein>
<dbReference type="GO" id="GO:0098542">
    <property type="term" value="P:defense response to other organism"/>
    <property type="evidence" value="ECO:0007669"/>
    <property type="project" value="TreeGrafter"/>
</dbReference>
<evidence type="ECO:0000313" key="8">
    <source>
        <dbReference type="Proteomes" id="UP000298416"/>
    </source>
</evidence>
<evidence type="ECO:0000256" key="3">
    <source>
        <dbReference type="ARBA" id="ARBA00022737"/>
    </source>
</evidence>
<accession>A0A8X8ZJ69</accession>
<feature type="domain" description="NB-ARC" evidence="5">
    <location>
        <begin position="132"/>
        <end position="298"/>
    </location>
</feature>
<dbReference type="InterPro" id="IPR032675">
    <property type="entry name" value="LRR_dom_sf"/>
</dbReference>
<sequence length="837" mass="96542">MSEAIISGAIQELKSFLVKTEKHLFFKTAKGLIAEKVINELQMMLHYLKFKNSGKRRRMLNHLVADFAEIAQYSADLTRKVDQTSFCDEMDIILDWLRQSKKRMTEFGVSEGVSRLQSVGEKGDEVSVVGLEKDIEQLIGKVILNEEVALVTSCIKGMLGVGKTTLATQVYNHPAIIGKFKQRAWVTISSDTSIHEVLVELIQQLVELDGDPLLVEKMDNRSLRQMLCQHLQGKSCFIVVDNLLAEMRLESFLLGLAQKGDGSRLLLTSRYKIERINIGYTHEMKALDSDKSWKLFLKTIDKFTSVENKFSKDLERKGREMLKKCWGLPIAIINVGRHKAKQRLSGIEWEQLFDSIDLRESLKILEPMYRNLDETLKACFLLMSFFKENAIMREEKLDHIWNIRGINVGRSCTYRLVSESIFEVVHELPFTREVKRCRMNPLLHMLSIKKAEEEMGFEILRSNGNSRPSRSSRIPCHRVIHCGRDKFNHSKNQDKHLVSLIFHGGGRFLDDAGESYWKSFELLDILDVEDFGVKTLSETIGTLIELRYLGLRNNYIQEIPRSLGGLKKLEVLDIALNFMVEVPDIMKKMGSLRHLYMSDVICQKPLKVDALQKLETLTWIPIFDWTYELSSLEKMSRLRKLGIEEIDENSDVIKLFGSLVKMNRLEQLNLRGFRFRSMPCLDQIGVLDRLVTLRVDGRVAKLPSAGDFPRRIRYLILVNTCLGEDPMPELENLPSLERLKLRNAYSGREMVIQHNGFPKLKVLRINELWNLRKIQVGEGAMWKLDQLEIKNCTHLVKFKIGWMKRVRKLKMVTTKHMAAKIRNSSSISRIIEVDISP</sequence>
<reference evidence="7" key="2">
    <citation type="submission" date="2020-08" db="EMBL/GenBank/DDBJ databases">
        <title>Plant Genome Project.</title>
        <authorList>
            <person name="Zhang R.-G."/>
        </authorList>
    </citation>
    <scope>NUCLEOTIDE SEQUENCE</scope>
    <source>
        <strain evidence="7">Huo1</strain>
        <tissue evidence="7">Leaf</tissue>
    </source>
</reference>
<dbReference type="EMBL" id="PNBA02000011">
    <property type="protein sequence ID" value="KAG6406977.1"/>
    <property type="molecule type" value="Genomic_DNA"/>
</dbReference>
<dbReference type="AlphaFoldDB" id="A0A8X8ZJ69"/>
<keyword evidence="3" id="KW-0677">Repeat</keyword>
<dbReference type="PROSITE" id="PS51450">
    <property type="entry name" value="LRR"/>
    <property type="match status" value="1"/>
</dbReference>
<dbReference type="SUPFAM" id="SSF52540">
    <property type="entry name" value="P-loop containing nucleoside triphosphate hydrolases"/>
    <property type="match status" value="1"/>
</dbReference>
<dbReference type="InterPro" id="IPR044974">
    <property type="entry name" value="Disease_R_plants"/>
</dbReference>
<evidence type="ECO:0000256" key="2">
    <source>
        <dbReference type="ARBA" id="ARBA00022614"/>
    </source>
</evidence>
<feature type="domain" description="Disease resistance R13L4/SHOC-2-like LRR" evidence="6">
    <location>
        <begin position="518"/>
        <end position="815"/>
    </location>
</feature>
<evidence type="ECO:0008006" key="9">
    <source>
        <dbReference type="Google" id="ProtNLM"/>
    </source>
</evidence>
<evidence type="ECO:0000256" key="1">
    <source>
        <dbReference type="ARBA" id="ARBA00008894"/>
    </source>
</evidence>
<dbReference type="InterPro" id="IPR002182">
    <property type="entry name" value="NB-ARC"/>
</dbReference>
<dbReference type="PANTHER" id="PTHR23155:SF1193">
    <property type="entry name" value="DISEASE RESISTANCE PROTEIN RPP13-RELATED"/>
    <property type="match status" value="1"/>
</dbReference>
<evidence type="ECO:0000313" key="7">
    <source>
        <dbReference type="EMBL" id="KAG6406977.1"/>
    </source>
</evidence>
<evidence type="ECO:0000259" key="5">
    <source>
        <dbReference type="Pfam" id="PF00931"/>
    </source>
</evidence>
<dbReference type="InterPro" id="IPR055414">
    <property type="entry name" value="LRR_R13L4/SHOC2-like"/>
</dbReference>
<dbReference type="InterPro" id="IPR042197">
    <property type="entry name" value="Apaf_helical"/>
</dbReference>
<dbReference type="Gene3D" id="1.10.10.10">
    <property type="entry name" value="Winged helix-like DNA-binding domain superfamily/Winged helix DNA-binding domain"/>
    <property type="match status" value="1"/>
</dbReference>
<dbReference type="Proteomes" id="UP000298416">
    <property type="component" value="Unassembled WGS sequence"/>
</dbReference>
<gene>
    <name evidence="7" type="ORF">SASPL_129957</name>
</gene>
<dbReference type="GO" id="GO:0043531">
    <property type="term" value="F:ADP binding"/>
    <property type="evidence" value="ECO:0007669"/>
    <property type="project" value="InterPro"/>
</dbReference>
<comment type="similarity">
    <text evidence="1">Belongs to the disease resistance NB-LRR family.</text>
</comment>
<dbReference type="Gene3D" id="3.40.50.300">
    <property type="entry name" value="P-loop containing nucleotide triphosphate hydrolases"/>
    <property type="match status" value="1"/>
</dbReference>
<evidence type="ECO:0000256" key="4">
    <source>
        <dbReference type="ARBA" id="ARBA00022821"/>
    </source>
</evidence>
<dbReference type="OrthoDB" id="850200at2759"/>
<dbReference type="InterPro" id="IPR001611">
    <property type="entry name" value="Leu-rich_rpt"/>
</dbReference>
<name>A0A8X8ZJ69_SALSN</name>
<dbReference type="PRINTS" id="PR00364">
    <property type="entry name" value="DISEASERSIST"/>
</dbReference>
<dbReference type="Pfam" id="PF00931">
    <property type="entry name" value="NB-ARC"/>
    <property type="match status" value="1"/>
</dbReference>
<dbReference type="PANTHER" id="PTHR23155">
    <property type="entry name" value="DISEASE RESISTANCE PROTEIN RP"/>
    <property type="match status" value="1"/>
</dbReference>
<organism evidence="7">
    <name type="scientific">Salvia splendens</name>
    <name type="common">Scarlet sage</name>
    <dbReference type="NCBI Taxonomy" id="180675"/>
    <lineage>
        <taxon>Eukaryota</taxon>
        <taxon>Viridiplantae</taxon>
        <taxon>Streptophyta</taxon>
        <taxon>Embryophyta</taxon>
        <taxon>Tracheophyta</taxon>
        <taxon>Spermatophyta</taxon>
        <taxon>Magnoliopsida</taxon>
        <taxon>eudicotyledons</taxon>
        <taxon>Gunneridae</taxon>
        <taxon>Pentapetalae</taxon>
        <taxon>asterids</taxon>
        <taxon>lamiids</taxon>
        <taxon>Lamiales</taxon>
        <taxon>Lamiaceae</taxon>
        <taxon>Nepetoideae</taxon>
        <taxon>Mentheae</taxon>
        <taxon>Salviinae</taxon>
        <taxon>Salvia</taxon>
        <taxon>Salvia subgen. Calosphace</taxon>
        <taxon>core Calosphace</taxon>
    </lineage>
</organism>
<evidence type="ECO:0000259" key="6">
    <source>
        <dbReference type="Pfam" id="PF23598"/>
    </source>
</evidence>
<dbReference type="Gene3D" id="3.80.10.10">
    <property type="entry name" value="Ribonuclease Inhibitor"/>
    <property type="match status" value="1"/>
</dbReference>
<dbReference type="InterPro" id="IPR027417">
    <property type="entry name" value="P-loop_NTPase"/>
</dbReference>
<dbReference type="Gene3D" id="1.10.8.430">
    <property type="entry name" value="Helical domain of apoptotic protease-activating factors"/>
    <property type="match status" value="1"/>
</dbReference>
<dbReference type="InterPro" id="IPR036388">
    <property type="entry name" value="WH-like_DNA-bd_sf"/>
</dbReference>
<keyword evidence="8" id="KW-1185">Reference proteome</keyword>
<keyword evidence="2" id="KW-0433">Leucine-rich repeat</keyword>
<reference evidence="7" key="1">
    <citation type="submission" date="2018-01" db="EMBL/GenBank/DDBJ databases">
        <authorList>
            <person name="Mao J.F."/>
        </authorList>
    </citation>
    <scope>NUCLEOTIDE SEQUENCE</scope>
    <source>
        <strain evidence="7">Huo1</strain>
        <tissue evidence="7">Leaf</tissue>
    </source>
</reference>
<keyword evidence="4" id="KW-0611">Plant defense</keyword>
<comment type="caution">
    <text evidence="7">The sequence shown here is derived from an EMBL/GenBank/DDBJ whole genome shotgun (WGS) entry which is preliminary data.</text>
</comment>